<name>A0AB39SJM3_9ACTN</name>
<evidence type="ECO:0000313" key="2">
    <source>
        <dbReference type="EMBL" id="XDQ66787.1"/>
    </source>
</evidence>
<dbReference type="InterPro" id="IPR032716">
    <property type="entry name" value="ACC_epsilon"/>
</dbReference>
<gene>
    <name evidence="2" type="ORF">AB5J50_41405</name>
</gene>
<dbReference type="RefSeq" id="WP_369263760.1">
    <property type="nucleotide sequence ID" value="NZ_CP163440.1"/>
</dbReference>
<sequence>MTTAIEPAQPLVRVIKGGDLPTEDLAALTAVLLSRTTPITTEAESKPKTVLPLWERPAPPAPYRSPHSWRN</sequence>
<accession>A0AB39SJM3</accession>
<reference evidence="2" key="1">
    <citation type="submission" date="2024-07" db="EMBL/GenBank/DDBJ databases">
        <authorList>
            <person name="Yu S.T."/>
        </authorList>
    </citation>
    <scope>NUCLEOTIDE SEQUENCE</scope>
    <source>
        <strain evidence="2">R35</strain>
    </source>
</reference>
<dbReference type="EMBL" id="CP163440">
    <property type="protein sequence ID" value="XDQ66787.1"/>
    <property type="molecule type" value="Genomic_DNA"/>
</dbReference>
<organism evidence="2">
    <name type="scientific">Streptomyces sp. R35</name>
    <dbReference type="NCBI Taxonomy" id="3238630"/>
    <lineage>
        <taxon>Bacteria</taxon>
        <taxon>Bacillati</taxon>
        <taxon>Actinomycetota</taxon>
        <taxon>Actinomycetes</taxon>
        <taxon>Kitasatosporales</taxon>
        <taxon>Streptomycetaceae</taxon>
        <taxon>Streptomyces</taxon>
    </lineage>
</organism>
<feature type="region of interest" description="Disordered" evidence="1">
    <location>
        <begin position="43"/>
        <end position="71"/>
    </location>
</feature>
<proteinExistence type="predicted"/>
<dbReference type="Pfam" id="PF13822">
    <property type="entry name" value="ACC_epsilon"/>
    <property type="match status" value="1"/>
</dbReference>
<dbReference type="GO" id="GO:0004658">
    <property type="term" value="F:propionyl-CoA carboxylase activity"/>
    <property type="evidence" value="ECO:0007669"/>
    <property type="project" value="InterPro"/>
</dbReference>
<dbReference type="GO" id="GO:0003989">
    <property type="term" value="F:acetyl-CoA carboxylase activity"/>
    <property type="evidence" value="ECO:0007669"/>
    <property type="project" value="InterPro"/>
</dbReference>
<evidence type="ECO:0000256" key="1">
    <source>
        <dbReference type="SAM" id="MobiDB-lite"/>
    </source>
</evidence>
<protein>
    <submittedName>
        <fullName evidence="2">Acyl-CoA carboxylase subunit epsilon</fullName>
    </submittedName>
</protein>
<dbReference type="AlphaFoldDB" id="A0AB39SJM3"/>